<name>A0A7Y0UT49_9ACTO</name>
<dbReference type="EMBL" id="JABCUS010000008">
    <property type="protein sequence ID" value="NMX03257.1"/>
    <property type="molecule type" value="Genomic_DNA"/>
</dbReference>
<reference evidence="2 3" key="1">
    <citation type="submission" date="2020-04" db="EMBL/GenBank/DDBJ databases">
        <title>Antimicrobial susceptibility and clonality of vaginal-derived multi-drug resistant Mobiluncus isolates in China.</title>
        <authorList>
            <person name="Zhang X."/>
        </authorList>
    </citation>
    <scope>NUCLEOTIDE SEQUENCE [LARGE SCALE GENOMIC DNA]</scope>
    <source>
        <strain evidence="2 3">12</strain>
    </source>
</reference>
<dbReference type="InterPro" id="IPR041375">
    <property type="entry name" value="VapC45_PIN-like"/>
</dbReference>
<dbReference type="AlphaFoldDB" id="A0A7Y0UT49"/>
<gene>
    <name evidence="2" type="ORF">HHJ77_04780</name>
</gene>
<sequence>MPKARFFIDRCLESPSLIKGLCEAGLDVVTMRDAFGDRGEQVTDLEWLRYCGQHNLIALTKDSRISRKQVEREAVIANKVRYVRTTAAGLRIDMIQDRILQHRKNWKIS</sequence>
<proteinExistence type="predicted"/>
<dbReference type="Pfam" id="PF18478">
    <property type="entry name" value="PIN_10"/>
    <property type="match status" value="1"/>
</dbReference>
<evidence type="ECO:0000313" key="2">
    <source>
        <dbReference type="EMBL" id="NMX03257.1"/>
    </source>
</evidence>
<dbReference type="Proteomes" id="UP000575397">
    <property type="component" value="Unassembled WGS sequence"/>
</dbReference>
<evidence type="ECO:0000313" key="3">
    <source>
        <dbReference type="Proteomes" id="UP000575397"/>
    </source>
</evidence>
<evidence type="ECO:0000259" key="1">
    <source>
        <dbReference type="Pfam" id="PF18478"/>
    </source>
</evidence>
<accession>A0A7Y0UT49</accession>
<protein>
    <submittedName>
        <fullName evidence="2">DUF5615 family PIN-like protein</fullName>
    </submittedName>
</protein>
<feature type="domain" description="VapC45 PIN like" evidence="1">
    <location>
        <begin position="5"/>
        <end position="83"/>
    </location>
</feature>
<comment type="caution">
    <text evidence="2">The sequence shown here is derived from an EMBL/GenBank/DDBJ whole genome shotgun (WGS) entry which is preliminary data.</text>
</comment>
<organism evidence="2 3">
    <name type="scientific">Mobiluncus mulieris</name>
    <dbReference type="NCBI Taxonomy" id="2052"/>
    <lineage>
        <taxon>Bacteria</taxon>
        <taxon>Bacillati</taxon>
        <taxon>Actinomycetota</taxon>
        <taxon>Actinomycetes</taxon>
        <taxon>Actinomycetales</taxon>
        <taxon>Actinomycetaceae</taxon>
        <taxon>Mobiluncus</taxon>
    </lineage>
</organism>